<dbReference type="Pfam" id="PF03544">
    <property type="entry name" value="TonB_C"/>
    <property type="match status" value="1"/>
</dbReference>
<evidence type="ECO:0000256" key="7">
    <source>
        <dbReference type="ARBA" id="ARBA00022927"/>
    </source>
</evidence>
<evidence type="ECO:0000256" key="6">
    <source>
        <dbReference type="ARBA" id="ARBA00022692"/>
    </source>
</evidence>
<comment type="caution">
    <text evidence="12">The sequence shown here is derived from an EMBL/GenBank/DDBJ whole genome shotgun (WGS) entry which is preliminary data.</text>
</comment>
<evidence type="ECO:0000256" key="3">
    <source>
        <dbReference type="ARBA" id="ARBA00022448"/>
    </source>
</evidence>
<dbReference type="NCBIfam" id="TIGR01352">
    <property type="entry name" value="tonB_Cterm"/>
    <property type="match status" value="1"/>
</dbReference>
<dbReference type="InterPro" id="IPR037682">
    <property type="entry name" value="TonB_C"/>
</dbReference>
<keyword evidence="8" id="KW-1133">Transmembrane helix</keyword>
<dbReference type="InterPro" id="IPR006260">
    <property type="entry name" value="TonB/TolA_C"/>
</dbReference>
<evidence type="ECO:0000256" key="4">
    <source>
        <dbReference type="ARBA" id="ARBA00022475"/>
    </source>
</evidence>
<feature type="domain" description="TonB C-terminal" evidence="11">
    <location>
        <begin position="186"/>
        <end position="274"/>
    </location>
</feature>
<evidence type="ECO:0000256" key="1">
    <source>
        <dbReference type="ARBA" id="ARBA00004383"/>
    </source>
</evidence>
<evidence type="ECO:0000313" key="13">
    <source>
        <dbReference type="Proteomes" id="UP000321456"/>
    </source>
</evidence>
<dbReference type="RefSeq" id="WP_147740822.1">
    <property type="nucleotide sequence ID" value="NZ_VRUR01000001.1"/>
</dbReference>
<dbReference type="PROSITE" id="PS52015">
    <property type="entry name" value="TONB_CTD"/>
    <property type="match status" value="1"/>
</dbReference>
<keyword evidence="6" id="KW-0812">Transmembrane</keyword>
<reference evidence="12 13" key="1">
    <citation type="submission" date="2019-08" db="EMBL/GenBank/DDBJ databases">
        <title>Professor.</title>
        <authorList>
            <person name="Park J.S."/>
        </authorList>
    </citation>
    <scope>NUCLEOTIDE SEQUENCE [LARGE SCALE GENOMIC DNA]</scope>
    <source>
        <strain evidence="12 13">176CP5-101</strain>
    </source>
</reference>
<dbReference type="GO" id="GO:0098797">
    <property type="term" value="C:plasma membrane protein complex"/>
    <property type="evidence" value="ECO:0007669"/>
    <property type="project" value="TreeGrafter"/>
</dbReference>
<keyword evidence="13" id="KW-1185">Reference proteome</keyword>
<keyword evidence="5" id="KW-0997">Cell inner membrane</keyword>
<gene>
    <name evidence="12" type="ORF">FVB32_01495</name>
</gene>
<protein>
    <submittedName>
        <fullName evidence="12">Energy transducer TonB</fullName>
    </submittedName>
</protein>
<accession>A0A5C8V756</accession>
<dbReference type="EMBL" id="VRUR01000001">
    <property type="protein sequence ID" value="TXN36989.1"/>
    <property type="molecule type" value="Genomic_DNA"/>
</dbReference>
<proteinExistence type="inferred from homology"/>
<evidence type="ECO:0000256" key="10">
    <source>
        <dbReference type="SAM" id="SignalP"/>
    </source>
</evidence>
<keyword evidence="10" id="KW-0732">Signal</keyword>
<evidence type="ECO:0000256" key="2">
    <source>
        <dbReference type="ARBA" id="ARBA00006555"/>
    </source>
</evidence>
<dbReference type="AlphaFoldDB" id="A0A5C8V756"/>
<keyword evidence="7" id="KW-0653">Protein transport</keyword>
<organism evidence="12 13">
    <name type="scientific">Flagellimonas hymeniacidonis</name>
    <dbReference type="NCBI Taxonomy" id="2603628"/>
    <lineage>
        <taxon>Bacteria</taxon>
        <taxon>Pseudomonadati</taxon>
        <taxon>Bacteroidota</taxon>
        <taxon>Flavobacteriia</taxon>
        <taxon>Flavobacteriales</taxon>
        <taxon>Flavobacteriaceae</taxon>
        <taxon>Flagellimonas</taxon>
    </lineage>
</organism>
<keyword evidence="4" id="KW-1003">Cell membrane</keyword>
<dbReference type="SUPFAM" id="SSF74653">
    <property type="entry name" value="TolA/TonB C-terminal domain"/>
    <property type="match status" value="1"/>
</dbReference>
<dbReference type="Gene3D" id="3.30.1150.10">
    <property type="match status" value="1"/>
</dbReference>
<dbReference type="PANTHER" id="PTHR33446">
    <property type="entry name" value="PROTEIN TONB-RELATED"/>
    <property type="match status" value="1"/>
</dbReference>
<evidence type="ECO:0000313" key="12">
    <source>
        <dbReference type="EMBL" id="TXN36989.1"/>
    </source>
</evidence>
<dbReference type="GO" id="GO:0015031">
    <property type="term" value="P:protein transport"/>
    <property type="evidence" value="ECO:0007669"/>
    <property type="project" value="UniProtKB-KW"/>
</dbReference>
<comment type="subcellular location">
    <subcellularLocation>
        <location evidence="1">Cell inner membrane</location>
        <topology evidence="1">Single-pass membrane protein</topology>
        <orientation evidence="1">Periplasmic side</orientation>
    </subcellularLocation>
</comment>
<name>A0A5C8V756_9FLAO</name>
<dbReference type="Proteomes" id="UP000321456">
    <property type="component" value="Unassembled WGS sequence"/>
</dbReference>
<dbReference type="InterPro" id="IPR051045">
    <property type="entry name" value="TonB-dependent_transducer"/>
</dbReference>
<comment type="similarity">
    <text evidence="2">Belongs to the TonB family.</text>
</comment>
<evidence type="ECO:0000256" key="5">
    <source>
        <dbReference type="ARBA" id="ARBA00022519"/>
    </source>
</evidence>
<evidence type="ECO:0000256" key="9">
    <source>
        <dbReference type="ARBA" id="ARBA00023136"/>
    </source>
</evidence>
<evidence type="ECO:0000256" key="8">
    <source>
        <dbReference type="ARBA" id="ARBA00022989"/>
    </source>
</evidence>
<keyword evidence="3" id="KW-0813">Transport</keyword>
<dbReference type="GO" id="GO:0031992">
    <property type="term" value="F:energy transducer activity"/>
    <property type="evidence" value="ECO:0007669"/>
    <property type="project" value="TreeGrafter"/>
</dbReference>
<dbReference type="GO" id="GO:0055085">
    <property type="term" value="P:transmembrane transport"/>
    <property type="evidence" value="ECO:0007669"/>
    <property type="project" value="InterPro"/>
</dbReference>
<evidence type="ECO:0000259" key="11">
    <source>
        <dbReference type="PROSITE" id="PS52015"/>
    </source>
</evidence>
<feature type="chain" id="PRO_5022757866" evidence="10">
    <location>
        <begin position="20"/>
        <end position="274"/>
    </location>
</feature>
<feature type="signal peptide" evidence="10">
    <location>
        <begin position="1"/>
        <end position="19"/>
    </location>
</feature>
<keyword evidence="9" id="KW-0472">Membrane</keyword>
<sequence>MKKASLLICCLIYSINNSAQSQIAYFPQEQLIINDCMDADDKNACLYDFFKTKTLQILNSKKSTKLISNLKKDTITVNGSLFVNMDGSVKRESSSFIVSYKKLRKKLDSDFSKILTDLPKFKVINKKPKRIKTKHSFFYEFVITTDDDKITLTHIPNEVKYEGGVIQEIPVFPGCEGLMDKESRMCFQFKMQEHIKNNFKYPLEAQKQSISGKVYIIFKITKEGKITDIRTRGPHPILEQEARRIVKLLPDIGPGRQNGKAVNVPFSIPITFKL</sequence>
<dbReference type="PANTHER" id="PTHR33446:SF2">
    <property type="entry name" value="PROTEIN TONB"/>
    <property type="match status" value="1"/>
</dbReference>